<dbReference type="AlphaFoldDB" id="A0A7W8A2L7"/>
<name>A0A7W8A2L7_9ACTN</name>
<evidence type="ECO:0000259" key="2">
    <source>
        <dbReference type="Pfam" id="PF04235"/>
    </source>
</evidence>
<dbReference type="Proteomes" id="UP000568380">
    <property type="component" value="Unassembled WGS sequence"/>
</dbReference>
<gene>
    <name evidence="3" type="ORF">HNR40_003804</name>
</gene>
<evidence type="ECO:0000256" key="1">
    <source>
        <dbReference type="SAM" id="Phobius"/>
    </source>
</evidence>
<feature type="domain" description="DUF418" evidence="2">
    <location>
        <begin position="181"/>
        <end position="287"/>
    </location>
</feature>
<proteinExistence type="predicted"/>
<organism evidence="3 4">
    <name type="scientific">Nonomuraea endophytica</name>
    <dbReference type="NCBI Taxonomy" id="714136"/>
    <lineage>
        <taxon>Bacteria</taxon>
        <taxon>Bacillati</taxon>
        <taxon>Actinomycetota</taxon>
        <taxon>Actinomycetes</taxon>
        <taxon>Streptosporangiales</taxon>
        <taxon>Streptosporangiaceae</taxon>
        <taxon>Nonomuraea</taxon>
    </lineage>
</organism>
<feature type="transmembrane region" description="Helical" evidence="1">
    <location>
        <begin position="54"/>
        <end position="71"/>
    </location>
</feature>
<keyword evidence="4" id="KW-1185">Reference proteome</keyword>
<evidence type="ECO:0000313" key="3">
    <source>
        <dbReference type="EMBL" id="MBB5078329.1"/>
    </source>
</evidence>
<dbReference type="InterPro" id="IPR052529">
    <property type="entry name" value="Bact_Transport_Assoc"/>
</dbReference>
<dbReference type="EMBL" id="JACHIN010000004">
    <property type="protein sequence ID" value="MBB5078329.1"/>
    <property type="molecule type" value="Genomic_DNA"/>
</dbReference>
<feature type="transmembrane region" description="Helical" evidence="1">
    <location>
        <begin position="123"/>
        <end position="153"/>
    </location>
</feature>
<keyword evidence="1" id="KW-0812">Transmembrane</keyword>
<feature type="transmembrane region" description="Helical" evidence="1">
    <location>
        <begin position="16"/>
        <end position="34"/>
    </location>
</feature>
<feature type="transmembrane region" description="Helical" evidence="1">
    <location>
        <begin position="165"/>
        <end position="185"/>
    </location>
</feature>
<feature type="transmembrane region" description="Helical" evidence="1">
    <location>
        <begin position="191"/>
        <end position="212"/>
    </location>
</feature>
<accession>A0A7W8A2L7</accession>
<evidence type="ECO:0000313" key="4">
    <source>
        <dbReference type="Proteomes" id="UP000568380"/>
    </source>
</evidence>
<keyword evidence="1" id="KW-0472">Membrane</keyword>
<feature type="transmembrane region" description="Helical" evidence="1">
    <location>
        <begin position="78"/>
        <end position="97"/>
    </location>
</feature>
<dbReference type="PANTHER" id="PTHR30590">
    <property type="entry name" value="INNER MEMBRANE PROTEIN"/>
    <property type="match status" value="1"/>
</dbReference>
<protein>
    <submittedName>
        <fullName evidence="3">Putative membrane protein YeiB</fullName>
    </submittedName>
</protein>
<sequence length="310" mass="34335">MVVRLVPVTRIRELDALRGFAVCGIMLVNTWQHAPHEPPQQPLDSVMESAFQGRFYPIFSLLFGISFVLFLRSGSRMVLLRRLFFLLLFGLVQHTFYEGEVLTDYAAFGAAVLLPASFLAPGYPVLVLGLAALGWGVWQGGGTLIIPGMFLIGMALIQLKPDRRLLLPFFAVGSVASLALTVFYYSSEIPAYYTLGAVTGAVAYGTGLLLVLRPWLSAVLEPMGKLALTNYVSGTLVIFLTGPVTDGWWVLVVAGATVAAQAVFSRWWLSRHRYGPLEWIWRCLTWFRRVPNGLESRRDENRPLSDPGVP</sequence>
<dbReference type="InterPro" id="IPR007349">
    <property type="entry name" value="DUF418"/>
</dbReference>
<feature type="transmembrane region" description="Helical" evidence="1">
    <location>
        <begin position="248"/>
        <end position="269"/>
    </location>
</feature>
<dbReference type="PANTHER" id="PTHR30590:SF3">
    <property type="entry name" value="HYPOTHETICAL MEMBRANE SPANNING PROTEIN"/>
    <property type="match status" value="1"/>
</dbReference>
<reference evidence="3 4" key="1">
    <citation type="submission" date="2020-08" db="EMBL/GenBank/DDBJ databases">
        <title>Genomic Encyclopedia of Type Strains, Phase IV (KMG-IV): sequencing the most valuable type-strain genomes for metagenomic binning, comparative biology and taxonomic classification.</title>
        <authorList>
            <person name="Goeker M."/>
        </authorList>
    </citation>
    <scope>NUCLEOTIDE SEQUENCE [LARGE SCALE GENOMIC DNA]</scope>
    <source>
        <strain evidence="3 4">DSM 45385</strain>
    </source>
</reference>
<keyword evidence="1" id="KW-1133">Transmembrane helix</keyword>
<dbReference type="RefSeq" id="WP_184962884.1">
    <property type="nucleotide sequence ID" value="NZ_JACHIN010000004.1"/>
</dbReference>
<comment type="caution">
    <text evidence="3">The sequence shown here is derived from an EMBL/GenBank/DDBJ whole genome shotgun (WGS) entry which is preliminary data.</text>
</comment>
<dbReference type="Pfam" id="PF04235">
    <property type="entry name" value="DUF418"/>
    <property type="match status" value="1"/>
</dbReference>